<evidence type="ECO:0000313" key="2">
    <source>
        <dbReference type="Proteomes" id="UP001058003"/>
    </source>
</evidence>
<dbReference type="KEGG" id="daur:Daura_40470"/>
<sequence>MTPPTGAAVGGSLAADAWACAEAAGQRAGVEVVETAAAAGAGHAAAYEDTSLLLQRVWRADHPAEIASPGLLRTYAHSGNYVAGAYRGGRLVGAAVGFFGRDRGGAPHLHSFVAGVEPGGLGQGVGFALKQHQRAWSLARDVPEVRWTYDPLVRRNAYFNLAKLGGRVVRYLPEFYGAMADGINSGDLSDRLLLVWRLDAPEAVAAAHGTPVAVDVAGTATLLDRDADGAPVPAPGVADGPAARLLVAVPTDVEDLRPRDPAAAVAWRLAVREAMAGRLAAGWRVAGVTRDGFYLLTTEA</sequence>
<reference evidence="1" key="1">
    <citation type="submission" date="2021-04" db="EMBL/GenBank/DDBJ databases">
        <title>Dactylosporangium aurantiacum NRRL B-8018 full assembly.</title>
        <authorList>
            <person name="Hartkoorn R.C."/>
            <person name="Beaudoing E."/>
            <person name="Hot D."/>
        </authorList>
    </citation>
    <scope>NUCLEOTIDE SEQUENCE</scope>
    <source>
        <strain evidence="1">NRRL B-8018</strain>
    </source>
</reference>
<gene>
    <name evidence="1" type="ORF">Daura_40470</name>
</gene>
<proteinExistence type="predicted"/>
<keyword evidence="2" id="KW-1185">Reference proteome</keyword>
<dbReference type="EMBL" id="CP073767">
    <property type="protein sequence ID" value="UWZ52834.1"/>
    <property type="molecule type" value="Genomic_DNA"/>
</dbReference>
<name>A0A9Q9IG93_9ACTN</name>
<evidence type="ECO:0000313" key="1">
    <source>
        <dbReference type="EMBL" id="UWZ52834.1"/>
    </source>
</evidence>
<accession>A0A9Q9IG93</accession>
<dbReference type="PANTHER" id="PTHR41700:SF1">
    <property type="entry name" value="N-ACETYLTRANSFERASE DOMAIN-CONTAINING PROTEIN"/>
    <property type="match status" value="1"/>
</dbReference>
<dbReference type="Proteomes" id="UP001058003">
    <property type="component" value="Chromosome"/>
</dbReference>
<dbReference type="PANTHER" id="PTHR41700">
    <property type="entry name" value="GCN5-RELATED N-ACETYLTRANSFERASE"/>
    <property type="match status" value="1"/>
</dbReference>
<dbReference type="AlphaFoldDB" id="A0A9Q9IG93"/>
<dbReference type="SUPFAM" id="SSF55729">
    <property type="entry name" value="Acyl-CoA N-acyltransferases (Nat)"/>
    <property type="match status" value="1"/>
</dbReference>
<protein>
    <submittedName>
        <fullName evidence="1">GNAT family N-acetyltransferase</fullName>
    </submittedName>
</protein>
<dbReference type="InterPro" id="IPR038764">
    <property type="entry name" value="GNAT_N_AcTrfase_prd"/>
</dbReference>
<dbReference type="Gene3D" id="3.40.630.30">
    <property type="match status" value="1"/>
</dbReference>
<dbReference type="RefSeq" id="WP_033356885.1">
    <property type="nucleotide sequence ID" value="NZ_CP073767.1"/>
</dbReference>
<organism evidence="1 2">
    <name type="scientific">Dactylosporangium aurantiacum</name>
    <dbReference type="NCBI Taxonomy" id="35754"/>
    <lineage>
        <taxon>Bacteria</taxon>
        <taxon>Bacillati</taxon>
        <taxon>Actinomycetota</taxon>
        <taxon>Actinomycetes</taxon>
        <taxon>Micromonosporales</taxon>
        <taxon>Micromonosporaceae</taxon>
        <taxon>Dactylosporangium</taxon>
    </lineage>
</organism>
<dbReference type="InterPro" id="IPR016181">
    <property type="entry name" value="Acyl_CoA_acyltransferase"/>
</dbReference>